<evidence type="ECO:0000256" key="3">
    <source>
        <dbReference type="PROSITE-ProRule" id="PRU00464"/>
    </source>
</evidence>
<dbReference type="SUPFAM" id="SSF54197">
    <property type="entry name" value="HIT-like"/>
    <property type="match status" value="1"/>
</dbReference>
<organism evidence="5 6">
    <name type="scientific">Candidatus Falkowbacteria bacterium RBG_13_39_14</name>
    <dbReference type="NCBI Taxonomy" id="1797985"/>
    <lineage>
        <taxon>Bacteria</taxon>
        <taxon>Candidatus Falkowiibacteriota</taxon>
    </lineage>
</organism>
<feature type="domain" description="HIT" evidence="4">
    <location>
        <begin position="5"/>
        <end position="112"/>
    </location>
</feature>
<dbReference type="InterPro" id="IPR036265">
    <property type="entry name" value="HIT-like_sf"/>
</dbReference>
<dbReference type="InterPro" id="IPR019808">
    <property type="entry name" value="Histidine_triad_CS"/>
</dbReference>
<name>A0A1F5S654_9BACT</name>
<sequence length="141" mass="15699">MDNCVFCKIIKGDIPSYKVYEDDAVCVFLDIMPVNKGHILVVPKTHHENIFTTPEEILGKIIAAVKKITPAVLKAAKAEGFNLLLNNGIASGQIVEHLHFHIIPRFHNDRLKLWEGGAYEPGEAEEIQMAIRNNIGESKAN</sequence>
<reference evidence="5 6" key="1">
    <citation type="journal article" date="2016" name="Nat. Commun.">
        <title>Thousands of microbial genomes shed light on interconnected biogeochemical processes in an aquifer system.</title>
        <authorList>
            <person name="Anantharaman K."/>
            <person name="Brown C.T."/>
            <person name="Hug L.A."/>
            <person name="Sharon I."/>
            <person name="Castelle C.J."/>
            <person name="Probst A.J."/>
            <person name="Thomas B.C."/>
            <person name="Singh A."/>
            <person name="Wilkins M.J."/>
            <person name="Karaoz U."/>
            <person name="Brodie E.L."/>
            <person name="Williams K.H."/>
            <person name="Hubbard S.S."/>
            <person name="Banfield J.F."/>
        </authorList>
    </citation>
    <scope>NUCLEOTIDE SEQUENCE [LARGE SCALE GENOMIC DNA]</scope>
</reference>
<dbReference type="Gene3D" id="3.30.428.10">
    <property type="entry name" value="HIT-like"/>
    <property type="match status" value="1"/>
</dbReference>
<dbReference type="PANTHER" id="PTHR47670:SF1">
    <property type="entry name" value="ADENYLYLSULFATASE HINT3"/>
    <property type="match status" value="1"/>
</dbReference>
<dbReference type="InterPro" id="IPR011146">
    <property type="entry name" value="HIT-like"/>
</dbReference>
<dbReference type="CDD" id="cd01277">
    <property type="entry name" value="HINT_subgroup"/>
    <property type="match status" value="1"/>
</dbReference>
<dbReference type="InterPro" id="IPR039384">
    <property type="entry name" value="HINT"/>
</dbReference>
<dbReference type="PROSITE" id="PS51084">
    <property type="entry name" value="HIT_2"/>
    <property type="match status" value="1"/>
</dbReference>
<dbReference type="GO" id="GO:0006790">
    <property type="term" value="P:sulfur compound metabolic process"/>
    <property type="evidence" value="ECO:0007669"/>
    <property type="project" value="TreeGrafter"/>
</dbReference>
<dbReference type="Pfam" id="PF01230">
    <property type="entry name" value="HIT"/>
    <property type="match status" value="1"/>
</dbReference>
<feature type="active site" description="Tele-AMP-histidine intermediate" evidence="1">
    <location>
        <position position="99"/>
    </location>
</feature>
<dbReference type="PANTHER" id="PTHR47670">
    <property type="entry name" value="ADENYLYLSULFATASE HINT3"/>
    <property type="match status" value="1"/>
</dbReference>
<evidence type="ECO:0000256" key="1">
    <source>
        <dbReference type="PIRSR" id="PIRSR601310-1"/>
    </source>
</evidence>
<dbReference type="GO" id="GO:0009150">
    <property type="term" value="P:purine ribonucleotide metabolic process"/>
    <property type="evidence" value="ECO:0007669"/>
    <property type="project" value="TreeGrafter"/>
</dbReference>
<evidence type="ECO:0000313" key="5">
    <source>
        <dbReference type="EMBL" id="OGF22157.1"/>
    </source>
</evidence>
<dbReference type="InterPro" id="IPR001310">
    <property type="entry name" value="Histidine_triad_HIT"/>
</dbReference>
<dbReference type="Proteomes" id="UP000178323">
    <property type="component" value="Unassembled WGS sequence"/>
</dbReference>
<dbReference type="AlphaFoldDB" id="A0A1F5S654"/>
<dbReference type="PROSITE" id="PS00892">
    <property type="entry name" value="HIT_1"/>
    <property type="match status" value="1"/>
</dbReference>
<dbReference type="EMBL" id="MFFS01000038">
    <property type="protein sequence ID" value="OGF22157.1"/>
    <property type="molecule type" value="Genomic_DNA"/>
</dbReference>
<dbReference type="GO" id="GO:0047627">
    <property type="term" value="F:adenylylsulfatase activity"/>
    <property type="evidence" value="ECO:0007669"/>
    <property type="project" value="TreeGrafter"/>
</dbReference>
<dbReference type="STRING" id="1797985.A2Y83_00960"/>
<protein>
    <recommendedName>
        <fullName evidence="4">HIT domain-containing protein</fullName>
    </recommendedName>
</protein>
<dbReference type="PRINTS" id="PR00332">
    <property type="entry name" value="HISTRIAD"/>
</dbReference>
<accession>A0A1F5S654</accession>
<comment type="caution">
    <text evidence="5">The sequence shown here is derived from an EMBL/GenBank/DDBJ whole genome shotgun (WGS) entry which is preliminary data.</text>
</comment>
<evidence type="ECO:0000313" key="6">
    <source>
        <dbReference type="Proteomes" id="UP000178323"/>
    </source>
</evidence>
<gene>
    <name evidence="5" type="ORF">A2Y83_00960</name>
</gene>
<evidence type="ECO:0000259" key="4">
    <source>
        <dbReference type="PROSITE" id="PS51084"/>
    </source>
</evidence>
<feature type="short sequence motif" description="Histidine triad motif" evidence="2 3">
    <location>
        <begin position="97"/>
        <end position="101"/>
    </location>
</feature>
<evidence type="ECO:0000256" key="2">
    <source>
        <dbReference type="PIRSR" id="PIRSR601310-3"/>
    </source>
</evidence>
<proteinExistence type="predicted"/>